<keyword evidence="3" id="KW-1185">Reference proteome</keyword>
<protein>
    <submittedName>
        <fullName evidence="2">Dienelactone hydrolase family protein</fullName>
        <ecNumber evidence="2">3.1.-.-</ecNumber>
    </submittedName>
</protein>
<dbReference type="InterPro" id="IPR002925">
    <property type="entry name" value="Dienelactn_hydro"/>
</dbReference>
<dbReference type="EC" id="3.1.-.-" evidence="2"/>
<dbReference type="Proteomes" id="UP001592582">
    <property type="component" value="Unassembled WGS sequence"/>
</dbReference>
<dbReference type="EMBL" id="JBHEZX010000015">
    <property type="protein sequence ID" value="MFC1413143.1"/>
    <property type="molecule type" value="Genomic_DNA"/>
</dbReference>
<dbReference type="GO" id="GO:0016787">
    <property type="term" value="F:hydrolase activity"/>
    <property type="evidence" value="ECO:0007669"/>
    <property type="project" value="UniProtKB-KW"/>
</dbReference>
<evidence type="ECO:0000313" key="3">
    <source>
        <dbReference type="Proteomes" id="UP001592582"/>
    </source>
</evidence>
<gene>
    <name evidence="2" type="ORF">ACEZDG_28135</name>
</gene>
<organism evidence="2 3">
    <name type="scientific">Streptacidiphilus alkalitolerans</name>
    <dbReference type="NCBI Taxonomy" id="3342712"/>
    <lineage>
        <taxon>Bacteria</taxon>
        <taxon>Bacillati</taxon>
        <taxon>Actinomycetota</taxon>
        <taxon>Actinomycetes</taxon>
        <taxon>Kitasatosporales</taxon>
        <taxon>Streptomycetaceae</taxon>
        <taxon>Streptacidiphilus</taxon>
    </lineage>
</organism>
<dbReference type="InterPro" id="IPR051049">
    <property type="entry name" value="Dienelactone_hydrolase-like"/>
</dbReference>
<accession>A0ABV6VHP3</accession>
<dbReference type="Pfam" id="PF01738">
    <property type="entry name" value="DLH"/>
    <property type="match status" value="1"/>
</dbReference>
<dbReference type="RefSeq" id="WP_380514512.1">
    <property type="nucleotide sequence ID" value="NZ_JBHEZX010000015.1"/>
</dbReference>
<feature type="domain" description="Dienelactone hydrolase" evidence="1">
    <location>
        <begin position="20"/>
        <end position="244"/>
    </location>
</feature>
<evidence type="ECO:0000313" key="2">
    <source>
        <dbReference type="EMBL" id="MFC1413143.1"/>
    </source>
</evidence>
<dbReference type="Gene3D" id="3.40.50.1820">
    <property type="entry name" value="alpha/beta hydrolase"/>
    <property type="match status" value="1"/>
</dbReference>
<keyword evidence="2" id="KW-0378">Hydrolase</keyword>
<dbReference type="InterPro" id="IPR029058">
    <property type="entry name" value="AB_hydrolase_fold"/>
</dbReference>
<evidence type="ECO:0000259" key="1">
    <source>
        <dbReference type="Pfam" id="PF01738"/>
    </source>
</evidence>
<reference evidence="2 3" key="1">
    <citation type="submission" date="2024-09" db="EMBL/GenBank/DDBJ databases">
        <authorList>
            <person name="Lee S.D."/>
        </authorList>
    </citation>
    <scope>NUCLEOTIDE SEQUENCE [LARGE SCALE GENOMIC DNA]</scope>
    <source>
        <strain evidence="2 3">N1-1</strain>
    </source>
</reference>
<proteinExistence type="predicted"/>
<name>A0ABV6VHP3_9ACTN</name>
<dbReference type="PANTHER" id="PTHR46623:SF6">
    <property type="entry name" value="ALPHA_BETA-HYDROLASES SUPERFAMILY PROTEIN"/>
    <property type="match status" value="1"/>
</dbReference>
<dbReference type="SUPFAM" id="SSF53474">
    <property type="entry name" value="alpha/beta-Hydrolases"/>
    <property type="match status" value="1"/>
</dbReference>
<dbReference type="PANTHER" id="PTHR46623">
    <property type="entry name" value="CARBOXYMETHYLENEBUTENOLIDASE-RELATED"/>
    <property type="match status" value="1"/>
</dbReference>
<sequence length="247" mass="26204">MSDSLTAETVRIAGHGGDEVEAYLARPEGGERRGGVVVIHHMPGYDRGSKEIVRRFAELGYDAICPNLYFREAPGAAPDDAAAVGRANGGVPDPRLIGDVEGTAAYLRALPTSNGKVGVIGYCSGGRQSVLAACNLDLDAAVDCYGAFVTGIVPEGFPLRITNLVDQLPQLRAPLLGLFGAEDQYPTQAQVAELEQILTANGKDFEFHSYEGAGHAFFSTDRPSYNVAAANDGWEQISTFYAKHLGA</sequence>
<comment type="caution">
    <text evidence="2">The sequence shown here is derived from an EMBL/GenBank/DDBJ whole genome shotgun (WGS) entry which is preliminary data.</text>
</comment>